<proteinExistence type="predicted"/>
<evidence type="ECO:0000313" key="3">
    <source>
        <dbReference type="Proteomes" id="UP000504631"/>
    </source>
</evidence>
<dbReference type="PROSITE" id="PS51155">
    <property type="entry name" value="CHIT_BIND_RR_2"/>
    <property type="match status" value="1"/>
</dbReference>
<name>A0A6J3K561_9HYME</name>
<dbReference type="RefSeq" id="XP_033347705.1">
    <property type="nucleotide sequence ID" value="XM_033491814.1"/>
</dbReference>
<feature type="signal peptide" evidence="2">
    <location>
        <begin position="1"/>
        <end position="16"/>
    </location>
</feature>
<dbReference type="Pfam" id="PF00379">
    <property type="entry name" value="Chitin_bind_4"/>
    <property type="match status" value="1"/>
</dbReference>
<dbReference type="GO" id="GO:0042302">
    <property type="term" value="F:structural constituent of cuticle"/>
    <property type="evidence" value="ECO:0007669"/>
    <property type="project" value="UniProtKB-UniRule"/>
</dbReference>
<evidence type="ECO:0000313" key="4">
    <source>
        <dbReference type="RefSeq" id="XP_033347705.1"/>
    </source>
</evidence>
<dbReference type="InterPro" id="IPR000618">
    <property type="entry name" value="Insect_cuticle"/>
</dbReference>
<protein>
    <submittedName>
        <fullName evidence="4">Uncharacterized protein LOC117232464</fullName>
    </submittedName>
</protein>
<dbReference type="Proteomes" id="UP000504631">
    <property type="component" value="Unplaced"/>
</dbReference>
<keyword evidence="3" id="KW-1185">Reference proteome</keyword>
<sequence>MHIKFLLLTNAVLTVAIDIPWASNHRFYKGDQLSSSSKHNSKSIIKKDNEELQAQKIKETKNVMNRYIKVGKEENIDPWKLSEDTDRIQFQVEGHEGPKTYLFGFDTGNGKNRQYRLEERHRDGTIKGQYGYYDAQGKLRKIQYVAKPFEGYTEIHHESNVRKIKN</sequence>
<evidence type="ECO:0000256" key="2">
    <source>
        <dbReference type="SAM" id="SignalP"/>
    </source>
</evidence>
<keyword evidence="2" id="KW-0732">Signal</keyword>
<dbReference type="KEGG" id="bvk:117232464"/>
<gene>
    <name evidence="4" type="primary">LOC117232464</name>
</gene>
<evidence type="ECO:0000256" key="1">
    <source>
        <dbReference type="PROSITE-ProRule" id="PRU00497"/>
    </source>
</evidence>
<dbReference type="GeneID" id="117232464"/>
<organism evidence="3 4">
    <name type="scientific">Bombus vosnesenskii</name>
    <dbReference type="NCBI Taxonomy" id="207650"/>
    <lineage>
        <taxon>Eukaryota</taxon>
        <taxon>Metazoa</taxon>
        <taxon>Ecdysozoa</taxon>
        <taxon>Arthropoda</taxon>
        <taxon>Hexapoda</taxon>
        <taxon>Insecta</taxon>
        <taxon>Pterygota</taxon>
        <taxon>Neoptera</taxon>
        <taxon>Endopterygota</taxon>
        <taxon>Hymenoptera</taxon>
        <taxon>Apocrita</taxon>
        <taxon>Aculeata</taxon>
        <taxon>Apoidea</taxon>
        <taxon>Anthophila</taxon>
        <taxon>Apidae</taxon>
        <taxon>Bombus</taxon>
        <taxon>Pyrobombus</taxon>
    </lineage>
</organism>
<reference evidence="4" key="1">
    <citation type="submission" date="2025-08" db="UniProtKB">
        <authorList>
            <consortium name="RefSeq"/>
        </authorList>
    </citation>
    <scope>IDENTIFICATION</scope>
    <source>
        <tissue evidence="4">Muscle</tissue>
    </source>
</reference>
<accession>A0A6J3K561</accession>
<dbReference type="AlphaFoldDB" id="A0A6J3K561"/>
<feature type="chain" id="PRO_5026662633" evidence="2">
    <location>
        <begin position="17"/>
        <end position="166"/>
    </location>
</feature>
<keyword evidence="1" id="KW-0193">Cuticle</keyword>